<dbReference type="EMBL" id="KI536925">
    <property type="protein sequence ID" value="ESR40405.1"/>
    <property type="molecule type" value="Genomic_DNA"/>
</dbReference>
<evidence type="ECO:0000313" key="5">
    <source>
        <dbReference type="EMBL" id="ESR40405.1"/>
    </source>
</evidence>
<dbReference type="eggNOG" id="KOG4658">
    <property type="taxonomic scope" value="Eukaryota"/>
</dbReference>
<protein>
    <recommendedName>
        <fullName evidence="4">NB-ARC domain-containing protein</fullName>
    </recommendedName>
</protein>
<evidence type="ECO:0000259" key="4">
    <source>
        <dbReference type="Pfam" id="PF00931"/>
    </source>
</evidence>
<keyword evidence="6" id="KW-1185">Reference proteome</keyword>
<dbReference type="OMA" id="SCHKMDK"/>
<name>V4SNB7_CITCL</name>
<dbReference type="PANTHER" id="PTHR33463">
    <property type="entry name" value="NB-ARC DOMAIN-CONTAINING PROTEIN-RELATED"/>
    <property type="match status" value="1"/>
</dbReference>
<evidence type="ECO:0000256" key="3">
    <source>
        <dbReference type="ARBA" id="ARBA00022840"/>
    </source>
</evidence>
<keyword evidence="3" id="KW-0067">ATP-binding</keyword>
<dbReference type="PANTHER" id="PTHR33463:SF220">
    <property type="entry name" value="NB-ARC DOMAIN-CONTAINING PROTEIN"/>
    <property type="match status" value="1"/>
</dbReference>
<dbReference type="InterPro" id="IPR042197">
    <property type="entry name" value="Apaf_helical"/>
</dbReference>
<reference evidence="5 6" key="1">
    <citation type="submission" date="2013-10" db="EMBL/GenBank/DDBJ databases">
        <authorList>
            <consortium name="International Citrus Genome Consortium"/>
            <person name="Jenkins J."/>
            <person name="Schmutz J."/>
            <person name="Prochnik S."/>
            <person name="Rokhsar D."/>
            <person name="Gmitter F."/>
            <person name="Ollitrault P."/>
            <person name="Machado M."/>
            <person name="Talon M."/>
            <person name="Wincker P."/>
            <person name="Jaillon O."/>
            <person name="Morgante M."/>
        </authorList>
    </citation>
    <scope>NUCLEOTIDE SEQUENCE</scope>
    <source>
        <strain evidence="6">cv. Clemenules</strain>
    </source>
</reference>
<dbReference type="InterPro" id="IPR050905">
    <property type="entry name" value="Plant_NBS-LRR"/>
</dbReference>
<dbReference type="GO" id="GO:0006952">
    <property type="term" value="P:defense response"/>
    <property type="evidence" value="ECO:0007669"/>
    <property type="project" value="UniProtKB-KW"/>
</dbReference>
<accession>V4SNB7</accession>
<dbReference type="Proteomes" id="UP000030687">
    <property type="component" value="Unassembled WGS sequence"/>
</dbReference>
<evidence type="ECO:0000313" key="6">
    <source>
        <dbReference type="Proteomes" id="UP000030687"/>
    </source>
</evidence>
<organism evidence="5 6">
    <name type="scientific">Citrus clementina</name>
    <name type="common">Clementine</name>
    <name type="synonym">Citrus deliciosa x Citrus sinensis</name>
    <dbReference type="NCBI Taxonomy" id="85681"/>
    <lineage>
        <taxon>Eukaryota</taxon>
        <taxon>Viridiplantae</taxon>
        <taxon>Streptophyta</taxon>
        <taxon>Embryophyta</taxon>
        <taxon>Tracheophyta</taxon>
        <taxon>Spermatophyta</taxon>
        <taxon>Magnoliopsida</taxon>
        <taxon>eudicotyledons</taxon>
        <taxon>Gunneridae</taxon>
        <taxon>Pentapetalae</taxon>
        <taxon>rosids</taxon>
        <taxon>malvids</taxon>
        <taxon>Sapindales</taxon>
        <taxon>Rutaceae</taxon>
        <taxon>Aurantioideae</taxon>
        <taxon>Citrus</taxon>
    </lineage>
</organism>
<evidence type="ECO:0000256" key="1">
    <source>
        <dbReference type="ARBA" id="ARBA00022741"/>
    </source>
</evidence>
<dbReference type="InParanoid" id="V4SNB7"/>
<gene>
    <name evidence="5" type="ORF">CICLE_v10026996mg</name>
</gene>
<dbReference type="KEGG" id="cic:CICLE_v10026996mg"/>
<evidence type="ECO:0000256" key="2">
    <source>
        <dbReference type="ARBA" id="ARBA00022821"/>
    </source>
</evidence>
<dbReference type="PRINTS" id="PR00364">
    <property type="entry name" value="DISEASERSIST"/>
</dbReference>
<dbReference type="Gramene" id="ESR40405">
    <property type="protein sequence ID" value="ESR40405"/>
    <property type="gene ID" value="CICLE_v10026996mg"/>
</dbReference>
<dbReference type="SUPFAM" id="SSF52540">
    <property type="entry name" value="P-loop containing nucleoside triphosphate hydrolases"/>
    <property type="match status" value="1"/>
</dbReference>
<dbReference type="FunFam" id="3.40.50.300:FF:001091">
    <property type="entry name" value="Probable disease resistance protein At1g61300"/>
    <property type="match status" value="1"/>
</dbReference>
<dbReference type="GO" id="GO:0005524">
    <property type="term" value="F:ATP binding"/>
    <property type="evidence" value="ECO:0007669"/>
    <property type="project" value="UniProtKB-KW"/>
</dbReference>
<dbReference type="Gene3D" id="3.40.50.300">
    <property type="entry name" value="P-loop containing nucleotide triphosphate hydrolases"/>
    <property type="match status" value="1"/>
</dbReference>
<dbReference type="InterPro" id="IPR027417">
    <property type="entry name" value="P-loop_NTPase"/>
</dbReference>
<keyword evidence="1" id="KW-0547">Nucleotide-binding</keyword>
<dbReference type="Pfam" id="PF00931">
    <property type="entry name" value="NB-ARC"/>
    <property type="match status" value="1"/>
</dbReference>
<dbReference type="Gene3D" id="1.10.8.430">
    <property type="entry name" value="Helical domain of apoptotic protease-activating factors"/>
    <property type="match status" value="1"/>
</dbReference>
<sequence length="438" mass="49184">SLNSLTPQLHVPTLGVSPSFSCDGTISQCLDCSIRKAGYILLDNLKDLRRESQKLIEERNDVRIRVIIAEQQQMKRLERVQGWFSRVQDVLYEVDRLTLESNREDVKLCLGGLCTRSCKSNYKFGRKVFRTLREVQSLSLEGDFKEVAQPAAVNPVDERPLPTSVVGLQSTFERVWSCVMEDTIGIVGLYGMGGVGKTTLLTQINNKFLVSPNHFDFVIWVVVSKDLQLEKIQECVAKKIEKAQEIFKILSNKKFMLLLDDIWEPVDLAQVGLPIPSPRSTSSKVVFTSRDFEVCGQMETHRSFKVECLAYEDACELFEEKVGREILDSHPDIPELAEIVAKDCGGLPLALIAVGRAMASKYKISCQLCKYIDSCFGSYVCVYTDSVSLCHMISARSTSSRPGGLLARLLLQRFLRTQTSQSTPVIFPTQTLRCSSQI</sequence>
<dbReference type="AlphaFoldDB" id="V4SNB7"/>
<dbReference type="GO" id="GO:0043531">
    <property type="term" value="F:ADP binding"/>
    <property type="evidence" value="ECO:0007669"/>
    <property type="project" value="InterPro"/>
</dbReference>
<feature type="domain" description="NB-ARC" evidence="4">
    <location>
        <begin position="170"/>
        <end position="325"/>
    </location>
</feature>
<proteinExistence type="predicted"/>
<feature type="non-terminal residue" evidence="5">
    <location>
        <position position="1"/>
    </location>
</feature>
<dbReference type="InterPro" id="IPR002182">
    <property type="entry name" value="NB-ARC"/>
</dbReference>
<keyword evidence="2" id="KW-0611">Plant defense</keyword>